<dbReference type="AlphaFoldDB" id="A0AAF1BJB6"/>
<keyword evidence="1" id="KW-0732">Signal</keyword>
<proteinExistence type="predicted"/>
<feature type="chain" id="PRO_5042140757" evidence="1">
    <location>
        <begin position="20"/>
        <end position="178"/>
    </location>
</feature>
<protein>
    <submittedName>
        <fullName evidence="2">Uncharacterized protein</fullName>
    </submittedName>
</protein>
<organism evidence="2 3">
    <name type="scientific">Vanrija pseudolonga</name>
    <dbReference type="NCBI Taxonomy" id="143232"/>
    <lineage>
        <taxon>Eukaryota</taxon>
        <taxon>Fungi</taxon>
        <taxon>Dikarya</taxon>
        <taxon>Basidiomycota</taxon>
        <taxon>Agaricomycotina</taxon>
        <taxon>Tremellomycetes</taxon>
        <taxon>Trichosporonales</taxon>
        <taxon>Trichosporonaceae</taxon>
        <taxon>Vanrija</taxon>
    </lineage>
</organism>
<evidence type="ECO:0000256" key="1">
    <source>
        <dbReference type="SAM" id="SignalP"/>
    </source>
</evidence>
<dbReference type="GeneID" id="87804969"/>
<dbReference type="RefSeq" id="XP_062624196.1">
    <property type="nucleotide sequence ID" value="XM_062768212.1"/>
</dbReference>
<evidence type="ECO:0000313" key="2">
    <source>
        <dbReference type="EMBL" id="WOO78164.1"/>
    </source>
</evidence>
<dbReference type="Proteomes" id="UP000827549">
    <property type="component" value="Chromosome 1"/>
</dbReference>
<reference evidence="2" key="1">
    <citation type="submission" date="2023-10" db="EMBL/GenBank/DDBJ databases">
        <authorList>
            <person name="Noh H."/>
        </authorList>
    </citation>
    <scope>NUCLEOTIDE SEQUENCE</scope>
    <source>
        <strain evidence="2">DUCC4014</strain>
    </source>
</reference>
<evidence type="ECO:0000313" key="3">
    <source>
        <dbReference type="Proteomes" id="UP000827549"/>
    </source>
</evidence>
<dbReference type="EMBL" id="CP086714">
    <property type="protein sequence ID" value="WOO78164.1"/>
    <property type="molecule type" value="Genomic_DNA"/>
</dbReference>
<accession>A0AAF1BJB6</accession>
<name>A0AAF1BJB6_9TREE</name>
<gene>
    <name evidence="2" type="ORF">LOC62_01G001714</name>
</gene>
<keyword evidence="3" id="KW-1185">Reference proteome</keyword>
<sequence>MKLSLVVLFTAVNCGAGGAGGSGGHRVGGVDNMTSSSSPEGTTIFDYLTTTSTSSARDPAETERWLRPVFTNIGKVNTQNPFCGAGSNITTTSRVVALPNDYFRKGNRYDDISNCGREVVVSWQGHEVTATLYDVLSRGDLWLSEQVYRDLTGRQYNVDAPDGEGVLADVSYRLVDQA</sequence>
<feature type="signal peptide" evidence="1">
    <location>
        <begin position="1"/>
        <end position="19"/>
    </location>
</feature>